<evidence type="ECO:0000313" key="3">
    <source>
        <dbReference type="Proteomes" id="UP000184516"/>
    </source>
</evidence>
<keyword evidence="1" id="KW-0812">Transmembrane</keyword>
<dbReference type="RefSeq" id="WP_073368980.1">
    <property type="nucleotide sequence ID" value="NZ_FQWB01000002.1"/>
</dbReference>
<feature type="transmembrane region" description="Helical" evidence="1">
    <location>
        <begin position="243"/>
        <end position="267"/>
    </location>
</feature>
<accession>A0A1M5H7V9</accession>
<dbReference type="EMBL" id="FQWB01000002">
    <property type="protein sequence ID" value="SHG11998.1"/>
    <property type="molecule type" value="Genomic_DNA"/>
</dbReference>
<feature type="transmembrane region" description="Helical" evidence="1">
    <location>
        <begin position="106"/>
        <end position="129"/>
    </location>
</feature>
<feature type="transmembrane region" description="Helical" evidence="1">
    <location>
        <begin position="169"/>
        <end position="189"/>
    </location>
</feature>
<organism evidence="2 3">
    <name type="scientific">Flavobacterium fluvii</name>
    <dbReference type="NCBI Taxonomy" id="468056"/>
    <lineage>
        <taxon>Bacteria</taxon>
        <taxon>Pseudomonadati</taxon>
        <taxon>Bacteroidota</taxon>
        <taxon>Flavobacteriia</taxon>
        <taxon>Flavobacteriales</taxon>
        <taxon>Flavobacteriaceae</taxon>
        <taxon>Flavobacterium</taxon>
    </lineage>
</organism>
<dbReference type="OrthoDB" id="1421854at2"/>
<feature type="transmembrane region" description="Helical" evidence="1">
    <location>
        <begin position="66"/>
        <end position="86"/>
    </location>
</feature>
<protein>
    <recommendedName>
        <fullName evidence="4">ABC-2 family transporter protein</fullName>
    </recommendedName>
</protein>
<dbReference type="Proteomes" id="UP000184516">
    <property type="component" value="Unassembled WGS sequence"/>
</dbReference>
<feature type="transmembrane region" description="Helical" evidence="1">
    <location>
        <begin position="201"/>
        <end position="223"/>
    </location>
</feature>
<keyword evidence="1" id="KW-0472">Membrane</keyword>
<evidence type="ECO:0000256" key="1">
    <source>
        <dbReference type="SAM" id="Phobius"/>
    </source>
</evidence>
<evidence type="ECO:0000313" key="2">
    <source>
        <dbReference type="EMBL" id="SHG11998.1"/>
    </source>
</evidence>
<evidence type="ECO:0008006" key="4">
    <source>
        <dbReference type="Google" id="ProtNLM"/>
    </source>
</evidence>
<name>A0A1M5H7V9_9FLAO</name>
<gene>
    <name evidence="2" type="ORF">SAMN05443549_102113</name>
</gene>
<dbReference type="STRING" id="468056.SAMN05443549_102113"/>
<reference evidence="3" key="1">
    <citation type="submission" date="2016-11" db="EMBL/GenBank/DDBJ databases">
        <authorList>
            <person name="Varghese N."/>
            <person name="Submissions S."/>
        </authorList>
    </citation>
    <scope>NUCLEOTIDE SEQUENCE [LARGE SCALE GENOMIC DNA]</scope>
    <source>
        <strain evidence="3">DSM 19978</strain>
    </source>
</reference>
<keyword evidence="3" id="KW-1185">Reference proteome</keyword>
<sequence>MSFNTYFNLNRFARLFQQDLLINRTKYLLTLAGLGLVAYLLSYMFLNGCKDSMIKHDYSVNQNYTICFVFFMMAVGVVIGTAFPDLSDKIKASNYLLNPGSTLEKVVLQFLIRIGLFVPIALVVFWITICLAKASLSPGDSGLDPSLIPYFEFRLLVTNSADKKIWDTWQILFVFFGLFSYGIYLFAGATYFKRYALVKTVIASVVILLISITFSVVLSHIFYPKETEGFNTKLNEFVVTDHLTSIELFMVSLSLFSWLFFLVIAYFKLKEKEA</sequence>
<dbReference type="AlphaFoldDB" id="A0A1M5H7V9"/>
<proteinExistence type="predicted"/>
<feature type="transmembrane region" description="Helical" evidence="1">
    <location>
        <begin position="27"/>
        <end position="46"/>
    </location>
</feature>
<keyword evidence="1" id="KW-1133">Transmembrane helix</keyword>